<evidence type="ECO:0000256" key="1">
    <source>
        <dbReference type="SAM" id="Phobius"/>
    </source>
</evidence>
<keyword evidence="1" id="KW-0472">Membrane</keyword>
<feature type="transmembrane region" description="Helical" evidence="1">
    <location>
        <begin position="68"/>
        <end position="86"/>
    </location>
</feature>
<sequence>MNCLIMTKFNPIESGLGYCFGFIGGMHLLPGLLAQGHEFLFILFLGIALAVCTYVYQHIGCLGEGWKGKLLVLPVIFNGLLLFIFVRESMSEIERSGIIIIAIIIYVVVYWIFVHKKLKTHLSSTGGGLWK</sequence>
<evidence type="ECO:0000313" key="2">
    <source>
        <dbReference type="EMBL" id="POP51517.1"/>
    </source>
</evidence>
<feature type="transmembrane region" description="Helical" evidence="1">
    <location>
        <begin position="12"/>
        <end position="33"/>
    </location>
</feature>
<organism evidence="2 3">
    <name type="scientific">Zhongshania marina</name>
    <dbReference type="NCBI Taxonomy" id="2304603"/>
    <lineage>
        <taxon>Bacteria</taxon>
        <taxon>Pseudomonadati</taxon>
        <taxon>Pseudomonadota</taxon>
        <taxon>Gammaproteobacteria</taxon>
        <taxon>Cellvibrionales</taxon>
        <taxon>Spongiibacteraceae</taxon>
        <taxon>Zhongshania</taxon>
    </lineage>
</organism>
<accession>A0A2S4HC32</accession>
<proteinExistence type="predicted"/>
<comment type="caution">
    <text evidence="2">The sequence shown here is derived from an EMBL/GenBank/DDBJ whole genome shotgun (WGS) entry which is preliminary data.</text>
</comment>
<dbReference type="AlphaFoldDB" id="A0A2S4HC32"/>
<reference evidence="2" key="1">
    <citation type="submission" date="2018-01" db="EMBL/GenBank/DDBJ databases">
        <authorList>
            <person name="Yu X.-D."/>
        </authorList>
    </citation>
    <scope>NUCLEOTIDE SEQUENCE</scope>
    <source>
        <strain evidence="2">ZX-21</strain>
    </source>
</reference>
<evidence type="ECO:0000313" key="3">
    <source>
        <dbReference type="Proteomes" id="UP000237222"/>
    </source>
</evidence>
<feature type="transmembrane region" description="Helical" evidence="1">
    <location>
        <begin position="98"/>
        <end position="114"/>
    </location>
</feature>
<keyword evidence="1" id="KW-0812">Transmembrane</keyword>
<gene>
    <name evidence="2" type="ORF">C0068_16395</name>
</gene>
<keyword evidence="1" id="KW-1133">Transmembrane helix</keyword>
<dbReference type="EMBL" id="PQGG01000038">
    <property type="protein sequence ID" value="POP51517.1"/>
    <property type="molecule type" value="Genomic_DNA"/>
</dbReference>
<name>A0A2S4HC32_9GAMM</name>
<feature type="transmembrane region" description="Helical" evidence="1">
    <location>
        <begin position="39"/>
        <end position="56"/>
    </location>
</feature>
<protein>
    <submittedName>
        <fullName evidence="2">Uncharacterized protein</fullName>
    </submittedName>
</protein>
<dbReference type="Proteomes" id="UP000237222">
    <property type="component" value="Unassembled WGS sequence"/>
</dbReference>